<dbReference type="InterPro" id="IPR013783">
    <property type="entry name" value="Ig-like_fold"/>
</dbReference>
<feature type="domain" description="IPT/TIG" evidence="2">
    <location>
        <begin position="224"/>
        <end position="286"/>
    </location>
</feature>
<sequence>MSRSMSLPRRSWGLMAMCITLGFAGFLPDLDVFAQQIIPKPDHAPPGATVVLRGKGLGSFKSATFNRVTFAGVPALIQRWESDLVEVKVPFTATTGPIEMLVGKKKLSAGTFTVVTPHISSVSPREAEHGAILTILGEHFGETAGGRDPNTMFGVNDVMIGGGVVRPQQWTHDRIEVEIPSNAVSGDVVVRLASSDPLPDGSCCRPAEYVFSNAVSLSLIPTVRVDPLSGPVGTKVVLFGQGFGADRRTNDAVLIAGQPATIAQWKDDVIVVHVPLGAKSGPVTIKSRGRERTVAHFTVHAPRVTNIAPASAPIGTLLRINGEHFGFYSENGATPYNFMDFNTGENRVEIGGVPAVIYRWHDDRIDAWVPFSAKSGKVVVYRNGNKPNPDGSCCLEQGSVATEAGEFSLVTPVIESYQPTSAGLDEVVTIKGRGFGSFLKTAEHTHLGINQKVYKRGDVTLNEAEADAVVSNVSRTEVLFNGIAALVESWGDTEIVVRVPHRNLYGVGKKGEFFDNLATGPLVIRRGSWDILPNDTCCTQTQWLSVEAGQFTIEARGLPDRDYWKHNRPD</sequence>
<evidence type="ECO:0000313" key="3">
    <source>
        <dbReference type="EMBL" id="CAE6800247.1"/>
    </source>
</evidence>
<dbReference type="PANTHER" id="PTHR46769">
    <property type="entry name" value="POLYCYSTIC KIDNEY AND HEPATIC DISEASE 1 (AUTOSOMAL RECESSIVE)-LIKE 1"/>
    <property type="match status" value="1"/>
</dbReference>
<keyword evidence="4" id="KW-1185">Reference proteome</keyword>
<organism evidence="3 4">
    <name type="scientific">Nitrospira defluvii</name>
    <dbReference type="NCBI Taxonomy" id="330214"/>
    <lineage>
        <taxon>Bacteria</taxon>
        <taxon>Pseudomonadati</taxon>
        <taxon>Nitrospirota</taxon>
        <taxon>Nitrospiria</taxon>
        <taxon>Nitrospirales</taxon>
        <taxon>Nitrospiraceae</taxon>
        <taxon>Nitrospira</taxon>
    </lineage>
</organism>
<keyword evidence="1" id="KW-0732">Signal</keyword>
<protein>
    <recommendedName>
        <fullName evidence="2">IPT/TIG domain-containing protein</fullName>
    </recommendedName>
</protein>
<evidence type="ECO:0000256" key="1">
    <source>
        <dbReference type="ARBA" id="ARBA00022729"/>
    </source>
</evidence>
<accession>A0ABM8SBX5</accession>
<dbReference type="SUPFAM" id="SSF81296">
    <property type="entry name" value="E set domains"/>
    <property type="match status" value="5"/>
</dbReference>
<dbReference type="InterPro" id="IPR052387">
    <property type="entry name" value="Fibrocystin"/>
</dbReference>
<feature type="domain" description="IPT/TIG" evidence="2">
    <location>
        <begin position="117"/>
        <end position="191"/>
    </location>
</feature>
<dbReference type="EMBL" id="CAJNBJ010000021">
    <property type="protein sequence ID" value="CAE6800247.1"/>
    <property type="molecule type" value="Genomic_DNA"/>
</dbReference>
<dbReference type="Proteomes" id="UP000675880">
    <property type="component" value="Unassembled WGS sequence"/>
</dbReference>
<comment type="caution">
    <text evidence="3">The sequence shown here is derived from an EMBL/GenBank/DDBJ whole genome shotgun (WGS) entry which is preliminary data.</text>
</comment>
<dbReference type="Pfam" id="PF01833">
    <property type="entry name" value="TIG"/>
    <property type="match status" value="3"/>
</dbReference>
<evidence type="ECO:0000313" key="4">
    <source>
        <dbReference type="Proteomes" id="UP000675880"/>
    </source>
</evidence>
<name>A0ABM8SBX5_9BACT</name>
<evidence type="ECO:0000259" key="2">
    <source>
        <dbReference type="Pfam" id="PF01833"/>
    </source>
</evidence>
<dbReference type="InterPro" id="IPR002909">
    <property type="entry name" value="IPT_dom"/>
</dbReference>
<reference evidence="3 4" key="1">
    <citation type="submission" date="2021-02" db="EMBL/GenBank/DDBJ databases">
        <authorList>
            <person name="Han P."/>
        </authorList>
    </citation>
    <scope>NUCLEOTIDE SEQUENCE [LARGE SCALE GENOMIC DNA]</scope>
    <source>
        <strain evidence="3">Candidatus Nitrospira sp. ZN2</strain>
    </source>
</reference>
<dbReference type="InterPro" id="IPR014756">
    <property type="entry name" value="Ig_E-set"/>
</dbReference>
<proteinExistence type="predicted"/>
<feature type="domain" description="IPT/TIG" evidence="2">
    <location>
        <begin position="412"/>
        <end position="502"/>
    </location>
</feature>
<dbReference type="PANTHER" id="PTHR46769:SF2">
    <property type="entry name" value="FIBROCYSTIN-L ISOFORM 2 PRECURSOR-RELATED"/>
    <property type="match status" value="1"/>
</dbReference>
<dbReference type="Gene3D" id="2.60.40.10">
    <property type="entry name" value="Immunoglobulins"/>
    <property type="match status" value="5"/>
</dbReference>
<gene>
    <name evidence="3" type="ORF">NSPZN2_80027</name>
</gene>
<dbReference type="RefSeq" id="WP_213044201.1">
    <property type="nucleotide sequence ID" value="NZ_CAJNBJ010000021.1"/>
</dbReference>